<feature type="transmembrane region" description="Helical" evidence="7">
    <location>
        <begin position="213"/>
        <end position="234"/>
    </location>
</feature>
<dbReference type="AlphaFoldDB" id="A0AAV9G6N4"/>
<evidence type="ECO:0000256" key="6">
    <source>
        <dbReference type="SAM" id="MobiDB-lite"/>
    </source>
</evidence>
<sequence length="376" mass="41470">MSSPKDTPPPDGDADRGPVLLAVTIVTTMVALIVVALRMFVRVKIVKNVGWDDHTINAASFLAILVMIFEIISVSYGNGRHMYYLPDASIPQASKWSRATTPPNLAACALARISLCIFFLRIVERRRGYTIFFWTLIVLNILVNTMSIVRLLASCRPLERLWNHSVPGECWPTSTAFITSMIQSVVSIATDWLIALFPIVIVRKLNMARRTKVVLVVLMGMGIFAGAAALLKLFHLRSLTTRSDITWDVVDLTCWSIVEQNVGIIAVSIPCIRPLFSRIFRIGSTPSDPNGNKPYRSDYHLGPMNVSGRQKAPFTAGTAISMAGKEMGTGSESSLVRAGNEGNEGIMRTVSVSLRSQRLEGKEGDLEEGKRSWFRG</sequence>
<reference evidence="9" key="1">
    <citation type="journal article" date="2023" name="Mol. Phylogenet. Evol.">
        <title>Genome-scale phylogeny and comparative genomics of the fungal order Sordariales.</title>
        <authorList>
            <person name="Hensen N."/>
            <person name="Bonometti L."/>
            <person name="Westerberg I."/>
            <person name="Brannstrom I.O."/>
            <person name="Guillou S."/>
            <person name="Cros-Aarteil S."/>
            <person name="Calhoun S."/>
            <person name="Haridas S."/>
            <person name="Kuo A."/>
            <person name="Mondo S."/>
            <person name="Pangilinan J."/>
            <person name="Riley R."/>
            <person name="LaButti K."/>
            <person name="Andreopoulos B."/>
            <person name="Lipzen A."/>
            <person name="Chen C."/>
            <person name="Yan M."/>
            <person name="Daum C."/>
            <person name="Ng V."/>
            <person name="Clum A."/>
            <person name="Steindorff A."/>
            <person name="Ohm R.A."/>
            <person name="Martin F."/>
            <person name="Silar P."/>
            <person name="Natvig D.O."/>
            <person name="Lalanne C."/>
            <person name="Gautier V."/>
            <person name="Ament-Velasquez S.L."/>
            <person name="Kruys A."/>
            <person name="Hutchinson M.I."/>
            <person name="Powell A.J."/>
            <person name="Barry K."/>
            <person name="Miller A.N."/>
            <person name="Grigoriev I.V."/>
            <person name="Debuchy R."/>
            <person name="Gladieux P."/>
            <person name="Hiltunen Thoren M."/>
            <person name="Johannesson H."/>
        </authorList>
    </citation>
    <scope>NUCLEOTIDE SEQUENCE</scope>
    <source>
        <strain evidence="9">PSN243</strain>
    </source>
</reference>
<dbReference type="InterPro" id="IPR049326">
    <property type="entry name" value="Rhodopsin_dom_fungi"/>
</dbReference>
<name>A0AAV9G6N4_9PEZI</name>
<feature type="transmembrane region" description="Helical" evidence="7">
    <location>
        <begin position="55"/>
        <end position="76"/>
    </location>
</feature>
<evidence type="ECO:0000256" key="1">
    <source>
        <dbReference type="ARBA" id="ARBA00004141"/>
    </source>
</evidence>
<evidence type="ECO:0000313" key="9">
    <source>
        <dbReference type="EMBL" id="KAK4443032.1"/>
    </source>
</evidence>
<evidence type="ECO:0000256" key="4">
    <source>
        <dbReference type="ARBA" id="ARBA00023136"/>
    </source>
</evidence>
<dbReference type="GO" id="GO:0016020">
    <property type="term" value="C:membrane"/>
    <property type="evidence" value="ECO:0007669"/>
    <property type="project" value="UniProtKB-SubCell"/>
</dbReference>
<dbReference type="EMBL" id="MU866001">
    <property type="protein sequence ID" value="KAK4443032.1"/>
    <property type="molecule type" value="Genomic_DNA"/>
</dbReference>
<gene>
    <name evidence="9" type="ORF">QBC34DRAFT_214792</name>
</gene>
<dbReference type="PANTHER" id="PTHR33048">
    <property type="entry name" value="PTH11-LIKE INTEGRAL MEMBRANE PROTEIN (AFU_ORTHOLOGUE AFUA_5G11245)"/>
    <property type="match status" value="1"/>
</dbReference>
<keyword evidence="2 7" id="KW-0812">Transmembrane</keyword>
<dbReference type="Proteomes" id="UP001321760">
    <property type="component" value="Unassembled WGS sequence"/>
</dbReference>
<protein>
    <recommendedName>
        <fullName evidence="8">Rhodopsin domain-containing protein</fullName>
    </recommendedName>
</protein>
<evidence type="ECO:0000256" key="2">
    <source>
        <dbReference type="ARBA" id="ARBA00022692"/>
    </source>
</evidence>
<evidence type="ECO:0000256" key="5">
    <source>
        <dbReference type="ARBA" id="ARBA00038359"/>
    </source>
</evidence>
<keyword evidence="4 7" id="KW-0472">Membrane</keyword>
<evidence type="ECO:0000259" key="8">
    <source>
        <dbReference type="Pfam" id="PF20684"/>
    </source>
</evidence>
<feature type="domain" description="Rhodopsin" evidence="8">
    <location>
        <begin position="37"/>
        <end position="278"/>
    </location>
</feature>
<keyword evidence="3 7" id="KW-1133">Transmembrane helix</keyword>
<organism evidence="9 10">
    <name type="scientific">Podospora aff. communis PSN243</name>
    <dbReference type="NCBI Taxonomy" id="3040156"/>
    <lineage>
        <taxon>Eukaryota</taxon>
        <taxon>Fungi</taxon>
        <taxon>Dikarya</taxon>
        <taxon>Ascomycota</taxon>
        <taxon>Pezizomycotina</taxon>
        <taxon>Sordariomycetes</taxon>
        <taxon>Sordariomycetidae</taxon>
        <taxon>Sordariales</taxon>
        <taxon>Podosporaceae</taxon>
        <taxon>Podospora</taxon>
    </lineage>
</organism>
<evidence type="ECO:0000256" key="3">
    <source>
        <dbReference type="ARBA" id="ARBA00022989"/>
    </source>
</evidence>
<accession>A0AAV9G6N4</accession>
<dbReference type="InterPro" id="IPR052337">
    <property type="entry name" value="SAT4-like"/>
</dbReference>
<feature type="region of interest" description="Disordered" evidence="6">
    <location>
        <begin position="357"/>
        <end position="376"/>
    </location>
</feature>
<feature type="transmembrane region" description="Helical" evidence="7">
    <location>
        <begin position="20"/>
        <end position="43"/>
    </location>
</feature>
<feature type="transmembrane region" description="Helical" evidence="7">
    <location>
        <begin position="104"/>
        <end position="123"/>
    </location>
</feature>
<proteinExistence type="inferred from homology"/>
<feature type="transmembrane region" description="Helical" evidence="7">
    <location>
        <begin position="181"/>
        <end position="201"/>
    </location>
</feature>
<evidence type="ECO:0000256" key="7">
    <source>
        <dbReference type="SAM" id="Phobius"/>
    </source>
</evidence>
<dbReference type="Pfam" id="PF20684">
    <property type="entry name" value="Fung_rhodopsin"/>
    <property type="match status" value="1"/>
</dbReference>
<evidence type="ECO:0000313" key="10">
    <source>
        <dbReference type="Proteomes" id="UP001321760"/>
    </source>
</evidence>
<comment type="similarity">
    <text evidence="5">Belongs to the SAT4 family.</text>
</comment>
<feature type="transmembrane region" description="Helical" evidence="7">
    <location>
        <begin position="130"/>
        <end position="153"/>
    </location>
</feature>
<keyword evidence="10" id="KW-1185">Reference proteome</keyword>
<dbReference type="PANTHER" id="PTHR33048:SF47">
    <property type="entry name" value="INTEGRAL MEMBRANE PROTEIN-RELATED"/>
    <property type="match status" value="1"/>
</dbReference>
<comment type="subcellular location">
    <subcellularLocation>
        <location evidence="1">Membrane</location>
        <topology evidence="1">Multi-pass membrane protein</topology>
    </subcellularLocation>
</comment>
<reference evidence="9" key="2">
    <citation type="submission" date="2023-05" db="EMBL/GenBank/DDBJ databases">
        <authorList>
            <consortium name="Lawrence Berkeley National Laboratory"/>
            <person name="Steindorff A."/>
            <person name="Hensen N."/>
            <person name="Bonometti L."/>
            <person name="Westerberg I."/>
            <person name="Brannstrom I.O."/>
            <person name="Guillou S."/>
            <person name="Cros-Aarteil S."/>
            <person name="Calhoun S."/>
            <person name="Haridas S."/>
            <person name="Kuo A."/>
            <person name="Mondo S."/>
            <person name="Pangilinan J."/>
            <person name="Riley R."/>
            <person name="Labutti K."/>
            <person name="Andreopoulos B."/>
            <person name="Lipzen A."/>
            <person name="Chen C."/>
            <person name="Yanf M."/>
            <person name="Daum C."/>
            <person name="Ng V."/>
            <person name="Clum A."/>
            <person name="Ohm R."/>
            <person name="Martin F."/>
            <person name="Silar P."/>
            <person name="Natvig D."/>
            <person name="Lalanne C."/>
            <person name="Gautier V."/>
            <person name="Ament-Velasquez S.L."/>
            <person name="Kruys A."/>
            <person name="Hutchinson M.I."/>
            <person name="Powell A.J."/>
            <person name="Barry K."/>
            <person name="Miller A.N."/>
            <person name="Grigoriev I.V."/>
            <person name="Debuchy R."/>
            <person name="Gladieux P."/>
            <person name="Thoren M.H."/>
            <person name="Johannesson H."/>
        </authorList>
    </citation>
    <scope>NUCLEOTIDE SEQUENCE</scope>
    <source>
        <strain evidence="9">PSN243</strain>
    </source>
</reference>
<comment type="caution">
    <text evidence="9">The sequence shown here is derived from an EMBL/GenBank/DDBJ whole genome shotgun (WGS) entry which is preliminary data.</text>
</comment>